<organism evidence="2 3">
    <name type="scientific">Amphimedon queenslandica</name>
    <name type="common">Sponge</name>
    <dbReference type="NCBI Taxonomy" id="400682"/>
    <lineage>
        <taxon>Eukaryota</taxon>
        <taxon>Metazoa</taxon>
        <taxon>Porifera</taxon>
        <taxon>Demospongiae</taxon>
        <taxon>Heteroscleromorpha</taxon>
        <taxon>Haplosclerida</taxon>
        <taxon>Niphatidae</taxon>
        <taxon>Amphimedon</taxon>
    </lineage>
</organism>
<protein>
    <recommendedName>
        <fullName evidence="1">Deoxynucleoside kinase domain-containing protein</fullName>
    </recommendedName>
</protein>
<evidence type="ECO:0000259" key="1">
    <source>
        <dbReference type="Pfam" id="PF01712"/>
    </source>
</evidence>
<dbReference type="PANTHER" id="PTHR10513">
    <property type="entry name" value="DEOXYNUCLEOSIDE KINASE"/>
    <property type="match status" value="1"/>
</dbReference>
<dbReference type="Proteomes" id="UP000007879">
    <property type="component" value="Unassembled WGS sequence"/>
</dbReference>
<dbReference type="RefSeq" id="XP_019851067.1">
    <property type="nucleotide sequence ID" value="XM_019995508.1"/>
</dbReference>
<dbReference type="InterPro" id="IPR050566">
    <property type="entry name" value="Deoxyribonucleoside_kinase"/>
</dbReference>
<dbReference type="PANTHER" id="PTHR10513:SF15">
    <property type="entry name" value="NADH DEHYDROGENASE [UBIQUINONE] 1 ALPHA SUBCOMPLEX SUBUNIT 10, MITOCHONDRIAL"/>
    <property type="match status" value="1"/>
</dbReference>
<accession>A0AAN0J2V6</accession>
<dbReference type="InterPro" id="IPR027417">
    <property type="entry name" value="P-loop_NTPase"/>
</dbReference>
<dbReference type="PRINTS" id="PR01100">
    <property type="entry name" value="SHIKIMTKNASE"/>
</dbReference>
<dbReference type="CDD" id="cd01673">
    <property type="entry name" value="dNK"/>
    <property type="match status" value="1"/>
</dbReference>
<dbReference type="InterPro" id="IPR031314">
    <property type="entry name" value="DNK_dom"/>
</dbReference>
<name>A0AAN0J2V6_AMPQE</name>
<reference evidence="2" key="2">
    <citation type="submission" date="2024-06" db="UniProtKB">
        <authorList>
            <consortium name="EnsemblMetazoa"/>
        </authorList>
    </citation>
    <scope>IDENTIFICATION</scope>
</reference>
<proteinExistence type="predicted"/>
<dbReference type="KEGG" id="aqu:100633170"/>
<reference evidence="3" key="1">
    <citation type="journal article" date="2010" name="Nature">
        <title>The Amphimedon queenslandica genome and the evolution of animal complexity.</title>
        <authorList>
            <person name="Srivastava M."/>
            <person name="Simakov O."/>
            <person name="Chapman J."/>
            <person name="Fahey B."/>
            <person name="Gauthier M.E."/>
            <person name="Mitros T."/>
            <person name="Richards G.S."/>
            <person name="Conaco C."/>
            <person name="Dacre M."/>
            <person name="Hellsten U."/>
            <person name="Larroux C."/>
            <person name="Putnam N.H."/>
            <person name="Stanke M."/>
            <person name="Adamska M."/>
            <person name="Darling A."/>
            <person name="Degnan S.M."/>
            <person name="Oakley T.H."/>
            <person name="Plachetzki D.C."/>
            <person name="Zhai Y."/>
            <person name="Adamski M."/>
            <person name="Calcino A."/>
            <person name="Cummins S.F."/>
            <person name="Goodstein D.M."/>
            <person name="Harris C."/>
            <person name="Jackson D.J."/>
            <person name="Leys S.P."/>
            <person name="Shu S."/>
            <person name="Woodcroft B.J."/>
            <person name="Vervoort M."/>
            <person name="Kosik K.S."/>
            <person name="Manning G."/>
            <person name="Degnan B.M."/>
            <person name="Rokhsar D.S."/>
        </authorList>
    </citation>
    <scope>NUCLEOTIDE SEQUENCE [LARGE SCALE GENOMIC DNA]</scope>
</reference>
<evidence type="ECO:0000313" key="3">
    <source>
        <dbReference type="Proteomes" id="UP000007879"/>
    </source>
</evidence>
<dbReference type="GeneID" id="100633170"/>
<dbReference type="EnsemblMetazoa" id="XM_019995508.1">
    <property type="protein sequence ID" value="XP_019851067.1"/>
    <property type="gene ID" value="LOC100633170"/>
</dbReference>
<keyword evidence="3" id="KW-1185">Reference proteome</keyword>
<feature type="domain" description="Deoxynucleoside kinase" evidence="1">
    <location>
        <begin position="61"/>
        <end position="253"/>
    </location>
</feature>
<dbReference type="Pfam" id="PF01712">
    <property type="entry name" value="dNK"/>
    <property type="match status" value="1"/>
</dbReference>
<sequence>MSIIFGGRSAAIRLLKKKKIELSLLIKRKMIGIHDEEVELSQESERIPTLRSSGVGNRLVIIEGNIGVGKTTLAKKLSRSLDYKLFIEPTIENPYLERFYAQPKKYALSLQLWILRQRYNTYLEAVRHVLATGGGAILDRSVFSDVVFANVCTKEGYISTEGYSRYGLWREKALQHLPVPHLTVYLDASPQCCHSRIQQRGRECEGGVPLDYLTKLHEEYIVFLEDMKELGSTVLHYNWSDFQKEEKIVSTILQAKANKWHHMTEQKYALHSPLFQSSFLNELEN</sequence>
<evidence type="ECO:0000313" key="2">
    <source>
        <dbReference type="EnsemblMetazoa" id="XP_019851067.1"/>
    </source>
</evidence>
<dbReference type="SUPFAM" id="SSF52540">
    <property type="entry name" value="P-loop containing nucleoside triphosphate hydrolases"/>
    <property type="match status" value="1"/>
</dbReference>
<dbReference type="Gene3D" id="3.40.50.300">
    <property type="entry name" value="P-loop containing nucleotide triphosphate hydrolases"/>
    <property type="match status" value="1"/>
</dbReference>
<dbReference type="AlphaFoldDB" id="A0AAN0J2V6"/>
<dbReference type="GO" id="GO:0006120">
    <property type="term" value="P:mitochondrial electron transport, NADH to ubiquinone"/>
    <property type="evidence" value="ECO:0007669"/>
    <property type="project" value="TreeGrafter"/>
</dbReference>
<dbReference type="GO" id="GO:0005739">
    <property type="term" value="C:mitochondrion"/>
    <property type="evidence" value="ECO:0007669"/>
    <property type="project" value="GOC"/>
</dbReference>